<keyword evidence="2" id="KW-0732">Signal</keyword>
<evidence type="ECO:0000256" key="1">
    <source>
        <dbReference type="ARBA" id="ARBA00010062"/>
    </source>
</evidence>
<name>A0A231H363_9NOCA</name>
<dbReference type="Pfam" id="PF13458">
    <property type="entry name" value="Peripla_BP_6"/>
    <property type="match status" value="1"/>
</dbReference>
<accession>A0A231H363</accession>
<dbReference type="PANTHER" id="PTHR30483:SF6">
    <property type="entry name" value="PERIPLASMIC BINDING PROTEIN OF ABC TRANSPORTER FOR NATURAL AMINO ACIDS"/>
    <property type="match status" value="1"/>
</dbReference>
<comment type="caution">
    <text evidence="4">The sequence shown here is derived from an EMBL/GenBank/DDBJ whole genome shotgun (WGS) entry which is preliminary data.</text>
</comment>
<reference evidence="4 5" key="1">
    <citation type="submission" date="2017-07" db="EMBL/GenBank/DDBJ databases">
        <title>First draft Genome Sequence of Nocardia cerradoensis isolated from human infection.</title>
        <authorList>
            <person name="Carrasco G."/>
        </authorList>
    </citation>
    <scope>NUCLEOTIDE SEQUENCE [LARGE SCALE GENOMIC DNA]</scope>
    <source>
        <strain evidence="4 5">CNM20130759</strain>
    </source>
</reference>
<evidence type="ECO:0000313" key="4">
    <source>
        <dbReference type="EMBL" id="OXR43258.1"/>
    </source>
</evidence>
<dbReference type="EMBL" id="NGAF01000010">
    <property type="protein sequence ID" value="OXR43258.1"/>
    <property type="molecule type" value="Genomic_DNA"/>
</dbReference>
<sequence>MPHLFIRPGCTGSPGSRLEIEVHFPRTPGRIAAPLMIAAALAVATACSSSSTSDSTPSAEPIAGSPNKAAGTPVTIGFISEGKSPAIDNTDEIKGARAAVAYANDYLGGLGGHPITLKVCESLGQPATATDCANQMVAADVAAVVEGVEGQIDATIAPLAAAKIPLVTHTASTQAALQTPGVFMLLNGLSYFGTPAAQAKADGVKKADLVVIGVPAAEGPARQIGALLYGNAGVGLNVTAVPPGTADMTPQIAAADGEHPDLYTVVGNDTFCTSALKAIKTVDPSVKTTIIDRCITPGGASAIPGGYQDINVVTTTDLSKDRPDGKLFASVLSKYGDGAKFGSTAAFGYSPMLGMVDALNAAKISEPTPATVTSTLQSAPATEYPLSGGVMFQCNGKQIALSPNICSTDGIMATADKAGTLSNYRRVAADAKLYSMPGR</sequence>
<evidence type="ECO:0000256" key="2">
    <source>
        <dbReference type="ARBA" id="ARBA00022729"/>
    </source>
</evidence>
<dbReference type="InterPro" id="IPR028082">
    <property type="entry name" value="Peripla_BP_I"/>
</dbReference>
<gene>
    <name evidence="4" type="ORF">B7C42_04680</name>
</gene>
<keyword evidence="5" id="KW-1185">Reference proteome</keyword>
<evidence type="ECO:0000259" key="3">
    <source>
        <dbReference type="Pfam" id="PF13458"/>
    </source>
</evidence>
<comment type="similarity">
    <text evidence="1">Belongs to the leucine-binding protein family.</text>
</comment>
<dbReference type="Proteomes" id="UP000215506">
    <property type="component" value="Unassembled WGS sequence"/>
</dbReference>
<organism evidence="4 5">
    <name type="scientific">Nocardia cerradoensis</name>
    <dbReference type="NCBI Taxonomy" id="85688"/>
    <lineage>
        <taxon>Bacteria</taxon>
        <taxon>Bacillati</taxon>
        <taxon>Actinomycetota</taxon>
        <taxon>Actinomycetes</taxon>
        <taxon>Mycobacteriales</taxon>
        <taxon>Nocardiaceae</taxon>
        <taxon>Nocardia</taxon>
    </lineage>
</organism>
<protein>
    <recommendedName>
        <fullName evidence="3">Leucine-binding protein domain-containing protein</fullName>
    </recommendedName>
</protein>
<dbReference type="PANTHER" id="PTHR30483">
    <property type="entry name" value="LEUCINE-SPECIFIC-BINDING PROTEIN"/>
    <property type="match status" value="1"/>
</dbReference>
<dbReference type="SUPFAM" id="SSF53822">
    <property type="entry name" value="Periplasmic binding protein-like I"/>
    <property type="match status" value="1"/>
</dbReference>
<dbReference type="Gene3D" id="3.40.50.2300">
    <property type="match status" value="2"/>
</dbReference>
<dbReference type="AlphaFoldDB" id="A0A231H363"/>
<dbReference type="InterPro" id="IPR028081">
    <property type="entry name" value="Leu-bd"/>
</dbReference>
<proteinExistence type="inferred from homology"/>
<evidence type="ECO:0000313" key="5">
    <source>
        <dbReference type="Proteomes" id="UP000215506"/>
    </source>
</evidence>
<feature type="domain" description="Leucine-binding protein" evidence="3">
    <location>
        <begin position="73"/>
        <end position="397"/>
    </location>
</feature>
<dbReference type="InterPro" id="IPR051010">
    <property type="entry name" value="BCAA_transport"/>
</dbReference>